<dbReference type="KEGG" id="rbi:RB2501_09805"/>
<dbReference type="GO" id="GO:0006508">
    <property type="term" value="P:proteolysis"/>
    <property type="evidence" value="ECO:0007669"/>
    <property type="project" value="UniProtKB-KW"/>
</dbReference>
<feature type="transmembrane region" description="Helical" evidence="9">
    <location>
        <begin position="92"/>
        <end position="108"/>
    </location>
</feature>
<dbReference type="SUPFAM" id="SSF144091">
    <property type="entry name" value="Rhomboid-like"/>
    <property type="match status" value="1"/>
</dbReference>
<proteinExistence type="inferred from homology"/>
<feature type="compositionally biased region" description="Low complexity" evidence="8">
    <location>
        <begin position="228"/>
        <end position="237"/>
    </location>
</feature>
<dbReference type="HOGENOM" id="CLU_857608_0_0_10"/>
<dbReference type="InterPro" id="IPR035952">
    <property type="entry name" value="Rhomboid-like_sf"/>
</dbReference>
<evidence type="ECO:0000313" key="12">
    <source>
        <dbReference type="Proteomes" id="UP000009049"/>
    </source>
</evidence>
<protein>
    <submittedName>
        <fullName evidence="11">Putative transmembrane protein</fullName>
    </submittedName>
</protein>
<dbReference type="GO" id="GO:0004252">
    <property type="term" value="F:serine-type endopeptidase activity"/>
    <property type="evidence" value="ECO:0007669"/>
    <property type="project" value="InterPro"/>
</dbReference>
<keyword evidence="12" id="KW-1185">Reference proteome</keyword>
<keyword evidence="5" id="KW-0378">Hydrolase</keyword>
<organism evidence="11 12">
    <name type="scientific">Robiginitalea biformata (strain ATCC BAA-864 / DSM 15991 / KCTC 12146 / HTCC2501)</name>
    <dbReference type="NCBI Taxonomy" id="313596"/>
    <lineage>
        <taxon>Bacteria</taxon>
        <taxon>Pseudomonadati</taxon>
        <taxon>Bacteroidota</taxon>
        <taxon>Flavobacteriia</taxon>
        <taxon>Flavobacteriales</taxon>
        <taxon>Flavobacteriaceae</taxon>
        <taxon>Robiginitalea</taxon>
    </lineage>
</organism>
<evidence type="ECO:0000259" key="10">
    <source>
        <dbReference type="Pfam" id="PF01694"/>
    </source>
</evidence>
<feature type="compositionally biased region" description="Basic and acidic residues" evidence="8">
    <location>
        <begin position="295"/>
        <end position="324"/>
    </location>
</feature>
<accession>A4CJT1</accession>
<feature type="compositionally biased region" description="Polar residues" evidence="8">
    <location>
        <begin position="256"/>
        <end position="267"/>
    </location>
</feature>
<evidence type="ECO:0000313" key="11">
    <source>
        <dbReference type="EMBL" id="EAR17189.1"/>
    </source>
</evidence>
<dbReference type="Gene3D" id="1.20.1540.10">
    <property type="entry name" value="Rhomboid-like"/>
    <property type="match status" value="1"/>
</dbReference>
<evidence type="ECO:0000256" key="4">
    <source>
        <dbReference type="ARBA" id="ARBA00022692"/>
    </source>
</evidence>
<dbReference type="RefSeq" id="WP_015753944.1">
    <property type="nucleotide sequence ID" value="NC_013222.1"/>
</dbReference>
<evidence type="ECO:0000256" key="9">
    <source>
        <dbReference type="SAM" id="Phobius"/>
    </source>
</evidence>
<evidence type="ECO:0000256" key="3">
    <source>
        <dbReference type="ARBA" id="ARBA00022670"/>
    </source>
</evidence>
<dbReference type="eggNOG" id="COG4765">
    <property type="taxonomic scope" value="Bacteria"/>
</dbReference>
<reference evidence="11 12" key="1">
    <citation type="journal article" date="2009" name="J. Bacteriol.">
        <title>Complete genome sequence of Robiginitalea biformata HTCC2501.</title>
        <authorList>
            <person name="Oh H.M."/>
            <person name="Giovannoni S.J."/>
            <person name="Lee K."/>
            <person name="Ferriera S."/>
            <person name="Johnson J."/>
            <person name="Cho J.C."/>
        </authorList>
    </citation>
    <scope>NUCLEOTIDE SEQUENCE [LARGE SCALE GENOMIC DNA]</scope>
    <source>
        <strain evidence="12">ATCC BAA-864 / HTCC2501 / KCTC 12146</strain>
    </source>
</reference>
<feature type="domain" description="Peptidase S54 rhomboid" evidence="10">
    <location>
        <begin position="54"/>
        <end position="183"/>
    </location>
</feature>
<comment type="similarity">
    <text evidence="2">Belongs to the peptidase S54 family.</text>
</comment>
<feature type="transmembrane region" description="Helical" evidence="9">
    <location>
        <begin position="114"/>
        <end position="132"/>
    </location>
</feature>
<evidence type="ECO:0000256" key="5">
    <source>
        <dbReference type="ARBA" id="ARBA00022801"/>
    </source>
</evidence>
<keyword evidence="6 9" id="KW-1133">Transmembrane helix</keyword>
<name>A4CJT1_ROBBH</name>
<sequence length="324" mass="35811">MSDEQHFRYSTWVLAVPMVLVLAIWSVYLLELRLGLNLNTWGIYPRTLTGLRGVLASPWIHGSLDHLYNNTLPLGILTATLFYFYRPIAWRTLILGALLTGLLTWCIGRPSYHIGASGIIYLLASFIFFKGVFTRHYRLVALSLGVVFLYGSLLWYVFPIKEGISWEGHLSGALVGFLLAAFFRVRVPVPPKYDWEREDYREEDDPFMRQFDQEGNFIGSPESPDPGSPSSDIAGPDASGPYASGPDASGPYASGPDTSGPDTSGPDTPNVPAPPANPGSRRSPGRATVTYRYHYKPDGPDKRDGQDKPDGQDRPDGAENPKSK</sequence>
<dbReference type="STRING" id="313596.RB2501_09805"/>
<keyword evidence="7 9" id="KW-0472">Membrane</keyword>
<dbReference type="AlphaFoldDB" id="A4CJT1"/>
<comment type="subcellular location">
    <subcellularLocation>
        <location evidence="1">Membrane</location>
        <topology evidence="1">Multi-pass membrane protein</topology>
    </subcellularLocation>
</comment>
<dbReference type="PANTHER" id="PTHR43066">
    <property type="entry name" value="RHOMBOID-RELATED PROTEIN"/>
    <property type="match status" value="1"/>
</dbReference>
<dbReference type="GO" id="GO:0016020">
    <property type="term" value="C:membrane"/>
    <property type="evidence" value="ECO:0007669"/>
    <property type="project" value="UniProtKB-SubCell"/>
</dbReference>
<keyword evidence="3" id="KW-0645">Protease</keyword>
<dbReference type="PANTHER" id="PTHR43066:SF1">
    <property type="entry name" value="RHOMBOID PROTEIN 2"/>
    <property type="match status" value="1"/>
</dbReference>
<dbReference type="Proteomes" id="UP000009049">
    <property type="component" value="Chromosome"/>
</dbReference>
<dbReference type="eggNOG" id="COG0705">
    <property type="taxonomic scope" value="Bacteria"/>
</dbReference>
<dbReference type="Pfam" id="PF01694">
    <property type="entry name" value="Rhomboid"/>
    <property type="match status" value="1"/>
</dbReference>
<evidence type="ECO:0000256" key="1">
    <source>
        <dbReference type="ARBA" id="ARBA00004141"/>
    </source>
</evidence>
<feature type="region of interest" description="Disordered" evidence="8">
    <location>
        <begin position="212"/>
        <end position="324"/>
    </location>
</feature>
<feature type="transmembrane region" description="Helical" evidence="9">
    <location>
        <begin position="170"/>
        <end position="187"/>
    </location>
</feature>
<evidence type="ECO:0000256" key="8">
    <source>
        <dbReference type="SAM" id="MobiDB-lite"/>
    </source>
</evidence>
<dbReference type="InterPro" id="IPR022764">
    <property type="entry name" value="Peptidase_S54_rhomboid_dom"/>
</dbReference>
<evidence type="ECO:0000256" key="6">
    <source>
        <dbReference type="ARBA" id="ARBA00022989"/>
    </source>
</evidence>
<dbReference type="EMBL" id="CP001712">
    <property type="protein sequence ID" value="EAR17189.1"/>
    <property type="molecule type" value="Genomic_DNA"/>
</dbReference>
<keyword evidence="4 9" id="KW-0812">Transmembrane</keyword>
<feature type="transmembrane region" description="Helical" evidence="9">
    <location>
        <begin position="139"/>
        <end position="158"/>
    </location>
</feature>
<evidence type="ECO:0000256" key="7">
    <source>
        <dbReference type="ARBA" id="ARBA00023136"/>
    </source>
</evidence>
<gene>
    <name evidence="11" type="ordered locus">RB2501_09805</name>
</gene>
<evidence type="ECO:0000256" key="2">
    <source>
        <dbReference type="ARBA" id="ARBA00009045"/>
    </source>
</evidence>
<feature type="transmembrane region" description="Helical" evidence="9">
    <location>
        <begin position="12"/>
        <end position="30"/>
    </location>
</feature>